<gene>
    <name evidence="2" type="ORF">I79_001026</name>
</gene>
<dbReference type="AlphaFoldDB" id="G3GTN9"/>
<feature type="compositionally biased region" description="Basic and acidic residues" evidence="1">
    <location>
        <begin position="1"/>
        <end position="13"/>
    </location>
</feature>
<dbReference type="EMBL" id="JH000021">
    <property type="protein sequence ID" value="EGW00080.1"/>
    <property type="molecule type" value="Genomic_DNA"/>
</dbReference>
<protein>
    <submittedName>
        <fullName evidence="2">Uncharacterized protein</fullName>
    </submittedName>
</protein>
<feature type="region of interest" description="Disordered" evidence="1">
    <location>
        <begin position="1"/>
        <end position="20"/>
    </location>
</feature>
<name>G3GTN9_CRIGR</name>
<organism evidence="2 3">
    <name type="scientific">Cricetulus griseus</name>
    <name type="common">Chinese hamster</name>
    <name type="synonym">Cricetulus barabensis griseus</name>
    <dbReference type="NCBI Taxonomy" id="10029"/>
    <lineage>
        <taxon>Eukaryota</taxon>
        <taxon>Metazoa</taxon>
        <taxon>Chordata</taxon>
        <taxon>Craniata</taxon>
        <taxon>Vertebrata</taxon>
        <taxon>Euteleostomi</taxon>
        <taxon>Mammalia</taxon>
        <taxon>Eutheria</taxon>
        <taxon>Euarchontoglires</taxon>
        <taxon>Glires</taxon>
        <taxon>Rodentia</taxon>
        <taxon>Myomorpha</taxon>
        <taxon>Muroidea</taxon>
        <taxon>Cricetidae</taxon>
        <taxon>Cricetinae</taxon>
        <taxon>Cricetulus</taxon>
    </lineage>
</organism>
<evidence type="ECO:0000256" key="1">
    <source>
        <dbReference type="SAM" id="MobiDB-lite"/>
    </source>
</evidence>
<dbReference type="InParanoid" id="G3GTN9"/>
<evidence type="ECO:0000313" key="2">
    <source>
        <dbReference type="EMBL" id="EGW00080.1"/>
    </source>
</evidence>
<dbReference type="Proteomes" id="UP000001075">
    <property type="component" value="Unassembled WGS sequence"/>
</dbReference>
<sequence length="64" mass="7238">MGSSSEEHREETRFVSSVNTGVQTHEKHFSMKQVLPSEKLNLDNLKLQGLFFKSNQLTSKVSSV</sequence>
<accession>G3GTN9</accession>
<evidence type="ECO:0000313" key="3">
    <source>
        <dbReference type="Proteomes" id="UP000001075"/>
    </source>
</evidence>
<reference evidence="3" key="1">
    <citation type="journal article" date="2011" name="Nat. Biotechnol.">
        <title>The genomic sequence of the Chinese hamster ovary (CHO)-K1 cell line.</title>
        <authorList>
            <person name="Xu X."/>
            <person name="Nagarajan H."/>
            <person name="Lewis N.E."/>
            <person name="Pan S."/>
            <person name="Cai Z."/>
            <person name="Liu X."/>
            <person name="Chen W."/>
            <person name="Xie M."/>
            <person name="Wang W."/>
            <person name="Hammond S."/>
            <person name="Andersen M.R."/>
            <person name="Neff N."/>
            <person name="Passarelli B."/>
            <person name="Koh W."/>
            <person name="Fan H.C."/>
            <person name="Wang J."/>
            <person name="Gui Y."/>
            <person name="Lee K.H."/>
            <person name="Betenbaugh M.J."/>
            <person name="Quake S.R."/>
            <person name="Famili I."/>
            <person name="Palsson B.O."/>
            <person name="Wang J."/>
        </authorList>
    </citation>
    <scope>NUCLEOTIDE SEQUENCE [LARGE SCALE GENOMIC DNA]</scope>
    <source>
        <strain evidence="3">CHO K1 cell line</strain>
    </source>
</reference>
<proteinExistence type="predicted"/>